<proteinExistence type="predicted"/>
<feature type="domain" description="vWA-MoxR associated protein C-terminal" evidence="3">
    <location>
        <begin position="244"/>
        <end position="466"/>
    </location>
</feature>
<dbReference type="OrthoDB" id="3867284at2"/>
<gene>
    <name evidence="4" type="ORF">MB27_42780</name>
</gene>
<feature type="region of interest" description="Disordered" evidence="1">
    <location>
        <begin position="464"/>
        <end position="483"/>
    </location>
</feature>
<feature type="domain" description="Effector-associated" evidence="2">
    <location>
        <begin position="19"/>
        <end position="102"/>
    </location>
</feature>
<dbReference type="RefSeq" id="WP_043533934.1">
    <property type="nucleotide sequence ID" value="NZ_BAABKU010000010.1"/>
</dbReference>
<name>A0A0A6WWG4_ACTUT</name>
<evidence type="ECO:0000313" key="4">
    <source>
        <dbReference type="EMBL" id="KHD72032.1"/>
    </source>
</evidence>
<dbReference type="Proteomes" id="UP000054537">
    <property type="component" value="Unassembled WGS sequence"/>
</dbReference>
<evidence type="ECO:0000259" key="2">
    <source>
        <dbReference type="Pfam" id="PF19956"/>
    </source>
</evidence>
<evidence type="ECO:0000259" key="3">
    <source>
        <dbReference type="Pfam" id="PF20028"/>
    </source>
</evidence>
<reference evidence="4 5" key="1">
    <citation type="submission" date="2014-10" db="EMBL/GenBank/DDBJ databases">
        <title>Draft genome sequence of Actinoplanes utahensis NRRL 12052.</title>
        <authorList>
            <person name="Velasco-Bucheli B."/>
            <person name="del Cerro C."/>
            <person name="Hormigo D."/>
            <person name="Garcia J.L."/>
            <person name="Acebal C."/>
            <person name="Arroyo M."/>
            <person name="de la Mata I."/>
        </authorList>
    </citation>
    <scope>NUCLEOTIDE SEQUENCE [LARGE SCALE GENOMIC DNA]</scope>
    <source>
        <strain evidence="4 5">NRRL 12052</strain>
    </source>
</reference>
<dbReference type="STRING" id="1869.MB27_42780"/>
<dbReference type="Pfam" id="PF20028">
    <property type="entry name" value="VMAP-C"/>
    <property type="match status" value="1"/>
</dbReference>
<keyword evidence="5" id="KW-1185">Reference proteome</keyword>
<dbReference type="Pfam" id="PF19956">
    <property type="entry name" value="EAD2"/>
    <property type="match status" value="1"/>
</dbReference>
<evidence type="ECO:0000256" key="1">
    <source>
        <dbReference type="SAM" id="MobiDB-lite"/>
    </source>
</evidence>
<dbReference type="InterPro" id="IPR045431">
    <property type="entry name" value="EAD2"/>
</dbReference>
<organism evidence="4 5">
    <name type="scientific">Actinoplanes utahensis</name>
    <dbReference type="NCBI Taxonomy" id="1869"/>
    <lineage>
        <taxon>Bacteria</taxon>
        <taxon>Bacillati</taxon>
        <taxon>Actinomycetota</taxon>
        <taxon>Actinomycetes</taxon>
        <taxon>Micromonosporales</taxon>
        <taxon>Micromonosporaceae</taxon>
        <taxon>Actinoplanes</taxon>
    </lineage>
</organism>
<dbReference type="InterPro" id="IPR045450">
    <property type="entry name" value="VMAP_C"/>
</dbReference>
<comment type="caution">
    <text evidence="4">The sequence shown here is derived from an EMBL/GenBank/DDBJ whole genome shotgun (WGS) entry which is preliminary data.</text>
</comment>
<dbReference type="AlphaFoldDB" id="A0A0A6WWG4"/>
<sequence length="483" mass="52360">MPSDPVRHAWVAGSQLPLVTAMEGIEALAEMPTRTMLLSLVEEELRAEEPALTLAVARNPICRLDLVALIRQCLQVRGGVRAMREAARLLFGESGPARALLDECDRALALEPGLLGAAERTELLTLLDGISLTGGADVPALFVEATRPLPAPATVSTMIGAVRQLERRGTAVPLLRFLQLLANHSNQRRGVQALRTWIDHRLTLVPRHRRVEVTALRDAPAPPAAGADVRTCLLVRLEPVEDGTFTVMAWLGQTGTPFGPNCGPEDVVTLEELRQWLGEFIGRYAHGALDPGRRPLIEFALPSRHLNLPVDTWTLTGGDRLGALYQVTVRPLDRPAAAGPELSDRWKSLVAGAGAELPAQESVRWLPSTEIVETDGPDSPAWAWIAVTCPLMHREPAAVDAVLATGTPVAAWLRGDKAEAACRAVLEGLSRGRLVTQFPDSVRAFRHAGWQDGSDHRDVVLLWDDPTRPPPPSYPVSAPQPRS</sequence>
<evidence type="ECO:0000313" key="5">
    <source>
        <dbReference type="Proteomes" id="UP000054537"/>
    </source>
</evidence>
<protein>
    <submittedName>
        <fullName evidence="4">Uncharacterized protein</fullName>
    </submittedName>
</protein>
<dbReference type="EMBL" id="JRTT01000141">
    <property type="protein sequence ID" value="KHD72032.1"/>
    <property type="molecule type" value="Genomic_DNA"/>
</dbReference>
<accession>A0A0A6WWG4</accession>